<protein>
    <submittedName>
        <fullName evidence="2">Uncharacterized protein</fullName>
    </submittedName>
</protein>
<dbReference type="EMBL" id="CADCTC010000193">
    <property type="protein sequence ID" value="CAA9276517.1"/>
    <property type="molecule type" value="Genomic_DNA"/>
</dbReference>
<keyword evidence="1" id="KW-0812">Transmembrane</keyword>
<feature type="transmembrane region" description="Helical" evidence="1">
    <location>
        <begin position="216"/>
        <end position="238"/>
    </location>
</feature>
<keyword evidence="1" id="KW-1133">Transmembrane helix</keyword>
<organism evidence="2">
    <name type="scientific">uncultured Chloroflexota bacterium</name>
    <dbReference type="NCBI Taxonomy" id="166587"/>
    <lineage>
        <taxon>Bacteria</taxon>
        <taxon>Bacillati</taxon>
        <taxon>Chloroflexota</taxon>
        <taxon>environmental samples</taxon>
    </lineage>
</organism>
<accession>A0A6J4JGG9</accession>
<evidence type="ECO:0000256" key="1">
    <source>
        <dbReference type="SAM" id="Phobius"/>
    </source>
</evidence>
<sequence>MHVRLRHVLGTVAVALVAAMSAWTLADWLRGPAPAPDHATALSASAEMKVAAHLWLAQVVRPDHHGFSAVDVLLSAERAGLPGEVQLEVQELPGERVLRTSRRRAAELPAGSPWDYRPGSPREQWVTFGFEPLPDSAGKELRLVLTYRDGRDAAGERVAALARFPRAYTRGAFFVNGFEAGGTLLLRLTAAGTRATALQSAATNLARQQPIAPETLLAPLTLALACGVLAATLVAYLLRR</sequence>
<dbReference type="AlphaFoldDB" id="A0A6J4JGG9"/>
<gene>
    <name evidence="2" type="ORF">AVDCRST_MAG77-3544</name>
</gene>
<reference evidence="2" key="1">
    <citation type="submission" date="2020-02" db="EMBL/GenBank/DDBJ databases">
        <authorList>
            <person name="Meier V. D."/>
        </authorList>
    </citation>
    <scope>NUCLEOTIDE SEQUENCE</scope>
    <source>
        <strain evidence="2">AVDCRST_MAG77</strain>
    </source>
</reference>
<evidence type="ECO:0000313" key="2">
    <source>
        <dbReference type="EMBL" id="CAA9276517.1"/>
    </source>
</evidence>
<keyword evidence="1" id="KW-0472">Membrane</keyword>
<name>A0A6J4JGG9_9CHLR</name>
<proteinExistence type="predicted"/>